<dbReference type="OrthoDB" id="5986190at2759"/>
<accession>A0A7D9DG62</accession>
<dbReference type="InterPro" id="IPR005105">
    <property type="entry name" value="GlnD_Uridyltrans_N"/>
</dbReference>
<dbReference type="Proteomes" id="UP001152795">
    <property type="component" value="Unassembled WGS sequence"/>
</dbReference>
<dbReference type="SUPFAM" id="SSF48452">
    <property type="entry name" value="TPR-like"/>
    <property type="match status" value="5"/>
</dbReference>
<reference evidence="1" key="1">
    <citation type="submission" date="2020-04" db="EMBL/GenBank/DDBJ databases">
        <authorList>
            <person name="Alioto T."/>
            <person name="Alioto T."/>
            <person name="Gomez Garrido J."/>
        </authorList>
    </citation>
    <scope>NUCLEOTIDE SEQUENCE</scope>
    <source>
        <strain evidence="1">A484AB</strain>
    </source>
</reference>
<dbReference type="PANTHER" id="PTHR19959:SF119">
    <property type="entry name" value="FUNGAL LIPASE-LIKE DOMAIN-CONTAINING PROTEIN"/>
    <property type="match status" value="1"/>
</dbReference>
<dbReference type="InterPro" id="IPR011990">
    <property type="entry name" value="TPR-like_helical_dom_sf"/>
</dbReference>
<dbReference type="Gene3D" id="1.25.40.10">
    <property type="entry name" value="Tetratricopeptide repeat domain"/>
    <property type="match status" value="6"/>
</dbReference>
<sequence length="1563" mass="180201">MAEIYLTRASQHLDDDGFCEMMIKGIALFEAERIYKYGSYREDKEINTAIMEAEIKFVDRVFGPSGAERFNEMSDRRILNRKKLEEVRLKVTNEYLPTLAKFPDWNSEEEEKRCHQIESMYKKIYDDMKCFLVDILFHCSQIAGPAPCNFSIIGLGSTSRKEVTPYSDLEFSILVDDNIKNPSPEQRQYFRFLTYFIQIQIIKLGETILPSVGISSLNDFYSKNKEDDWFCDDIIPKGFSFDGMMPWACKTPLGRKEWRGLPRQEYIMTVDEMLKLQDIIPGSSMESLKTANVFRSVCHLFGDEKLTMTYEQKLLAQLTHTDRMRNSQKQILQIMQSLLETYGNEGMTTQHFGTQQDVKKEVYRLTSLLVEQLSKLFGIFGRSSWQCVHEMKMKKILTEDGAKNLLAALSITTELRLKCYQKHGRQKEALPTVPQLSVTEEKNIPYPHSTAIIRLYQSLIPLKSVVLRILEVYGNDDLDEPETLVLEVLQQANFVDISPLTTATAYLRVLHLPKAFDCLLSAKDGKMDNASRVEIFLLLANCYQMVGKFHEAIECCREVEILYTGAPDVVEKSSLLVALMLIMDIYTNQGLFREAVQMYKQIVDFQERQDFQERDVLNESFVKNELDFINSSAVLFMHMKQYNKAESILRRITQMLRNLRKHRFGYFMCLNNLAVVLLNADKLTEAKTILNDALEIASDLFGKNAVHPYFARCLTNFGEVHYYLRNIEEADRFLQLALIIYSHVHEHELIEPGIIDALVIKAQIYRFYEQWDEMFNSLKKANKIAKIVYKGNPHSTAASILFYLGMCEQERGKFTEALSHYHDYLKIHENVRMECQQNGHNCNKANVLIRIANVGAHCSCDVSYRLSCIEKALEIEEKRHGKESNHHHLARCFETLWYFLITENRESKGLEYLDKAMQVLEEINLDDDKFYGNAHLTVGELLGEQSPNKAEKHLRTADAVLKKTLKDSSHVALLRINSSLLKIFLQTSRIDDGIELAKQQRRLIDTMLSKSSVPNAGQLCQVYHLATFYEASGQRNTAKKMYVDLIARLEEQVDPTDSKKDYLMLLLWNVQQRVVGIFRTDEMFCDAEAMLQRIASSVKKTTSQRQFAVKARHGILWNLAAIFTETGRYSQAYELLDSLINSYEKDPKSIDAYTASCAFLVRGELNRRCFYFNLALQDGEKALKIAQTFRPTAIRNASLTQDSEIYYAKIMNTIGLIYEQSNNLERALEYYLCCINTVAGMPPTAHAGTFHQNLADTLKKLERLDDAMVHYKKSLEIREMLHSEDPVREDIATVLYHIALVQYTDERRKDASETLDKLIPLRRELLKKGGSLQNYCAVLVLKGNCHILETGEAQQAKDAYEEAEKALKIMTEGQPNLDYACALSNLGYACFILNQWEQAIPKLQQALEMKRVIYEEKAKPEAEVALACHLLASALFKHQEYEKALHYFQEALEYFEVNQSADDETECVLHIALCYEGLKNHVSALETFRKVKELCVRKSVSDNIRLDIHKTLADTFTEEEYRDRSEVLYHLKEAEGIFKRIKRSETQEKALIEVQAKISSLEI</sequence>
<dbReference type="PANTHER" id="PTHR19959">
    <property type="entry name" value="KINESIN LIGHT CHAIN"/>
    <property type="match status" value="1"/>
</dbReference>
<organism evidence="1 2">
    <name type="scientific">Paramuricea clavata</name>
    <name type="common">Red gorgonian</name>
    <name type="synonym">Violescent sea-whip</name>
    <dbReference type="NCBI Taxonomy" id="317549"/>
    <lineage>
        <taxon>Eukaryota</taxon>
        <taxon>Metazoa</taxon>
        <taxon>Cnidaria</taxon>
        <taxon>Anthozoa</taxon>
        <taxon>Octocorallia</taxon>
        <taxon>Malacalcyonacea</taxon>
        <taxon>Plexauridae</taxon>
        <taxon>Paramuricea</taxon>
    </lineage>
</organism>
<dbReference type="EMBL" id="CACRXK020000737">
    <property type="protein sequence ID" value="CAB3984418.1"/>
    <property type="molecule type" value="Genomic_DNA"/>
</dbReference>
<dbReference type="Pfam" id="PF03445">
    <property type="entry name" value="DUF294"/>
    <property type="match status" value="1"/>
</dbReference>
<keyword evidence="2" id="KW-1185">Reference proteome</keyword>
<comment type="caution">
    <text evidence="1">The sequence shown here is derived from an EMBL/GenBank/DDBJ whole genome shotgun (WGS) entry which is preliminary data.</text>
</comment>
<evidence type="ECO:0000313" key="1">
    <source>
        <dbReference type="EMBL" id="CAB3984418.1"/>
    </source>
</evidence>
<dbReference type="PROSITE" id="PS50005">
    <property type="entry name" value="TPR"/>
    <property type="match status" value="2"/>
</dbReference>
<dbReference type="InterPro" id="IPR019734">
    <property type="entry name" value="TPR_rpt"/>
</dbReference>
<gene>
    <name evidence="1" type="ORF">PACLA_8A087209</name>
</gene>
<name>A0A7D9DG62_PARCT</name>
<dbReference type="Pfam" id="PF13181">
    <property type="entry name" value="TPR_8"/>
    <property type="match status" value="1"/>
</dbReference>
<evidence type="ECO:0000313" key="2">
    <source>
        <dbReference type="Proteomes" id="UP001152795"/>
    </source>
</evidence>
<proteinExistence type="predicted"/>
<protein>
    <submittedName>
        <fullName evidence="1">PREDICTED: uncharacterized protein LOC109474323</fullName>
    </submittedName>
</protein>
<dbReference type="GO" id="GO:0008773">
    <property type="term" value="F:[protein-PII] uridylyltransferase activity"/>
    <property type="evidence" value="ECO:0007669"/>
    <property type="project" value="InterPro"/>
</dbReference>
<dbReference type="Pfam" id="PF13374">
    <property type="entry name" value="TPR_10"/>
    <property type="match status" value="1"/>
</dbReference>
<dbReference type="SMART" id="SM00028">
    <property type="entry name" value="TPR"/>
    <property type="match status" value="14"/>
</dbReference>
<dbReference type="Pfam" id="PF13424">
    <property type="entry name" value="TPR_12"/>
    <property type="match status" value="2"/>
</dbReference>